<reference evidence="2" key="1">
    <citation type="journal article" date="2019" name="Int. J. Syst. Evol. Microbiol.">
        <title>The Global Catalogue of Microorganisms (GCM) 10K type strain sequencing project: providing services to taxonomists for standard genome sequencing and annotation.</title>
        <authorList>
            <consortium name="The Broad Institute Genomics Platform"/>
            <consortium name="The Broad Institute Genome Sequencing Center for Infectious Disease"/>
            <person name="Wu L."/>
            <person name="Ma J."/>
        </authorList>
    </citation>
    <scope>NUCLEOTIDE SEQUENCE [LARGE SCALE GENOMIC DNA]</scope>
    <source>
        <strain evidence="2">CCUG 54329</strain>
    </source>
</reference>
<protein>
    <submittedName>
        <fullName evidence="1">Uncharacterized protein</fullName>
    </submittedName>
</protein>
<gene>
    <name evidence="1" type="ORF">ACFQ24_02195</name>
</gene>
<accession>A0ABW3NWW7</accession>
<keyword evidence="2" id="KW-1185">Reference proteome</keyword>
<dbReference type="EMBL" id="JBHTLS010000009">
    <property type="protein sequence ID" value="MFD1103730.1"/>
    <property type="molecule type" value="Genomic_DNA"/>
</dbReference>
<dbReference type="Proteomes" id="UP001597203">
    <property type="component" value="Unassembled WGS sequence"/>
</dbReference>
<comment type="caution">
    <text evidence="1">The sequence shown here is derived from an EMBL/GenBank/DDBJ whole genome shotgun (WGS) entry which is preliminary data.</text>
</comment>
<evidence type="ECO:0000313" key="2">
    <source>
        <dbReference type="Proteomes" id="UP001597203"/>
    </source>
</evidence>
<proteinExistence type="predicted"/>
<evidence type="ECO:0000313" key="1">
    <source>
        <dbReference type="EMBL" id="MFD1103730.1"/>
    </source>
</evidence>
<sequence length="84" mass="8619">MTTSLANIALTSADWTDVCAVYPSTANADVVVRYLSATGARIVHGGPKPATLNEGDALNPNGASYANTDHLWVTGVGAMSVTLI</sequence>
<organism evidence="1 2">
    <name type="scientific">Sphingobium olei</name>
    <dbReference type="NCBI Taxonomy" id="420955"/>
    <lineage>
        <taxon>Bacteria</taxon>
        <taxon>Pseudomonadati</taxon>
        <taxon>Pseudomonadota</taxon>
        <taxon>Alphaproteobacteria</taxon>
        <taxon>Sphingomonadales</taxon>
        <taxon>Sphingomonadaceae</taxon>
        <taxon>Sphingobium</taxon>
    </lineage>
</organism>
<name>A0ABW3NWW7_9SPHN</name>
<dbReference type="RefSeq" id="WP_380908768.1">
    <property type="nucleotide sequence ID" value="NZ_JBHTLS010000009.1"/>
</dbReference>